<protein>
    <recommendedName>
        <fullName evidence="3">Four helix bundle protein</fullName>
    </recommendedName>
</protein>
<evidence type="ECO:0000256" key="1">
    <source>
        <dbReference type="SAM" id="MobiDB-lite"/>
    </source>
</evidence>
<name>X0YBY6_9ZZZZ</name>
<accession>X0YBY6</accession>
<sequence>MKQEYRNKQEDGSRKPEDEKWKMENGSRKTRDFGLYTKKIAMKFKFENLIIWQKAMELGEEVNKLSNKFPKKEMYNLSSQIRRAADSIALNISEGSIGQSDLEFRRFMGYAIRSLAEVVTCIHKAKRREYISEQEYNKYYSDSFNLMNMMVAFKKKLTRYRVGLLSL</sequence>
<organism evidence="2">
    <name type="scientific">marine sediment metagenome</name>
    <dbReference type="NCBI Taxonomy" id="412755"/>
    <lineage>
        <taxon>unclassified sequences</taxon>
        <taxon>metagenomes</taxon>
        <taxon>ecological metagenomes</taxon>
    </lineage>
</organism>
<feature type="region of interest" description="Disordered" evidence="1">
    <location>
        <begin position="1"/>
        <end position="25"/>
    </location>
</feature>
<reference evidence="2" key="1">
    <citation type="journal article" date="2014" name="Front. Microbiol.">
        <title>High frequency of phylogenetically diverse reductive dehalogenase-homologous genes in deep subseafloor sedimentary metagenomes.</title>
        <authorList>
            <person name="Kawai M."/>
            <person name="Futagami T."/>
            <person name="Toyoda A."/>
            <person name="Takaki Y."/>
            <person name="Nishi S."/>
            <person name="Hori S."/>
            <person name="Arai W."/>
            <person name="Tsubouchi T."/>
            <person name="Morono Y."/>
            <person name="Uchiyama I."/>
            <person name="Ito T."/>
            <person name="Fujiyama A."/>
            <person name="Inagaki F."/>
            <person name="Takami H."/>
        </authorList>
    </citation>
    <scope>NUCLEOTIDE SEQUENCE</scope>
    <source>
        <strain evidence="2">Expedition CK06-06</strain>
    </source>
</reference>
<feature type="non-terminal residue" evidence="2">
    <location>
        <position position="167"/>
    </location>
</feature>
<dbReference type="PANTHER" id="PTHR38471">
    <property type="entry name" value="FOUR HELIX BUNDLE PROTEIN"/>
    <property type="match status" value="1"/>
</dbReference>
<dbReference type="InterPro" id="IPR036583">
    <property type="entry name" value="23S_rRNA_IVS_sf"/>
</dbReference>
<dbReference type="PANTHER" id="PTHR38471:SF2">
    <property type="entry name" value="FOUR HELIX BUNDLE PROTEIN"/>
    <property type="match status" value="1"/>
</dbReference>
<evidence type="ECO:0008006" key="3">
    <source>
        <dbReference type="Google" id="ProtNLM"/>
    </source>
</evidence>
<dbReference type="InterPro" id="IPR012657">
    <property type="entry name" value="23S_rRNA-intervening_sequence"/>
</dbReference>
<dbReference type="CDD" id="cd16377">
    <property type="entry name" value="23S_rRNA_IVP_like"/>
    <property type="match status" value="1"/>
</dbReference>
<evidence type="ECO:0000313" key="2">
    <source>
        <dbReference type="EMBL" id="GAG44802.1"/>
    </source>
</evidence>
<dbReference type="Pfam" id="PF05635">
    <property type="entry name" value="23S_rRNA_IVP"/>
    <property type="match status" value="1"/>
</dbReference>
<gene>
    <name evidence="2" type="ORF">S01H1_76547</name>
</gene>
<dbReference type="AlphaFoldDB" id="X0YBY6"/>
<comment type="caution">
    <text evidence="2">The sequence shown here is derived from an EMBL/GenBank/DDBJ whole genome shotgun (WGS) entry which is preliminary data.</text>
</comment>
<dbReference type="SUPFAM" id="SSF158446">
    <property type="entry name" value="IVS-encoded protein-like"/>
    <property type="match status" value="1"/>
</dbReference>
<proteinExistence type="predicted"/>
<dbReference type="Gene3D" id="1.20.1440.60">
    <property type="entry name" value="23S rRNA-intervening sequence"/>
    <property type="match status" value="1"/>
</dbReference>
<dbReference type="EMBL" id="BARS01051376">
    <property type="protein sequence ID" value="GAG44802.1"/>
    <property type="molecule type" value="Genomic_DNA"/>
</dbReference>
<dbReference type="NCBIfam" id="TIGR02436">
    <property type="entry name" value="four helix bundle protein"/>
    <property type="match status" value="1"/>
</dbReference>